<proteinExistence type="predicted"/>
<dbReference type="EMBL" id="CM037023">
    <property type="protein sequence ID" value="KAH7665150.1"/>
    <property type="molecule type" value="Genomic_DNA"/>
</dbReference>
<evidence type="ECO:0000313" key="2">
    <source>
        <dbReference type="Proteomes" id="UP000827976"/>
    </source>
</evidence>
<accession>A0ACB7UWH7</accession>
<sequence length="193" mass="21187">MPLHWKNLFHKMNTFQSLQTPFMAMCLLLAMITVPAMSREMPIEFSSGELARIAGYGEERLSSVLVVGTLVCQPCSSPASDPFTSPISGAKIRVGCKNEGKKKMEWIDGSTDEYGEFMVDIPSHLHAIPRLEDACKVRVFNVPKSSRCGNPNAMKRKAPKKIKLSSVGNSIRVYSAGTLKLIAHGSSTKDIDI</sequence>
<evidence type="ECO:0000313" key="1">
    <source>
        <dbReference type="EMBL" id="KAH7665150.1"/>
    </source>
</evidence>
<gene>
    <name evidence="1" type="ORF">IHE45_13G013200</name>
</gene>
<name>A0ACB7UWH7_DIOAL</name>
<organism evidence="1 2">
    <name type="scientific">Dioscorea alata</name>
    <name type="common">Purple yam</name>
    <dbReference type="NCBI Taxonomy" id="55571"/>
    <lineage>
        <taxon>Eukaryota</taxon>
        <taxon>Viridiplantae</taxon>
        <taxon>Streptophyta</taxon>
        <taxon>Embryophyta</taxon>
        <taxon>Tracheophyta</taxon>
        <taxon>Spermatophyta</taxon>
        <taxon>Magnoliopsida</taxon>
        <taxon>Liliopsida</taxon>
        <taxon>Dioscoreales</taxon>
        <taxon>Dioscoreaceae</taxon>
        <taxon>Dioscorea</taxon>
    </lineage>
</organism>
<keyword evidence="2" id="KW-1185">Reference proteome</keyword>
<comment type="caution">
    <text evidence="1">The sequence shown here is derived from an EMBL/GenBank/DDBJ whole genome shotgun (WGS) entry which is preliminary data.</text>
</comment>
<protein>
    <submittedName>
        <fullName evidence="1">Uncharacterized protein</fullName>
    </submittedName>
</protein>
<reference evidence="2" key="1">
    <citation type="journal article" date="2022" name="Nat. Commun.">
        <title>Chromosome evolution and the genetic basis of agronomically important traits in greater yam.</title>
        <authorList>
            <person name="Bredeson J.V."/>
            <person name="Lyons J.B."/>
            <person name="Oniyinde I.O."/>
            <person name="Okereke N.R."/>
            <person name="Kolade O."/>
            <person name="Nnabue I."/>
            <person name="Nwadili C.O."/>
            <person name="Hribova E."/>
            <person name="Parker M."/>
            <person name="Nwogha J."/>
            <person name="Shu S."/>
            <person name="Carlson J."/>
            <person name="Kariba R."/>
            <person name="Muthemba S."/>
            <person name="Knop K."/>
            <person name="Barton G.J."/>
            <person name="Sherwood A.V."/>
            <person name="Lopez-Montes A."/>
            <person name="Asiedu R."/>
            <person name="Jamnadass R."/>
            <person name="Muchugi A."/>
            <person name="Goodstein D."/>
            <person name="Egesi C.N."/>
            <person name="Featherston J."/>
            <person name="Asfaw A."/>
            <person name="Simpson G.G."/>
            <person name="Dolezel J."/>
            <person name="Hendre P.S."/>
            <person name="Van Deynze A."/>
            <person name="Kumar P.L."/>
            <person name="Obidiegwu J.E."/>
            <person name="Bhattacharjee R."/>
            <person name="Rokhsar D.S."/>
        </authorList>
    </citation>
    <scope>NUCLEOTIDE SEQUENCE [LARGE SCALE GENOMIC DNA]</scope>
    <source>
        <strain evidence="2">cv. TDa95/00328</strain>
    </source>
</reference>
<dbReference type="Proteomes" id="UP000827976">
    <property type="component" value="Chromosome 13"/>
</dbReference>